<reference evidence="1 2" key="1">
    <citation type="journal article" date="2013" name="Nat. Genet.">
        <title>The genome of the hydatid tapeworm Echinococcus granulosus.</title>
        <authorList>
            <person name="Zheng H."/>
            <person name="Zhang W."/>
            <person name="Zhang L."/>
            <person name="Zhang Z."/>
            <person name="Li J."/>
            <person name="Lu G."/>
            <person name="Zhu Y."/>
            <person name="Wang Y."/>
            <person name="Huang Y."/>
            <person name="Liu J."/>
            <person name="Kang H."/>
            <person name="Chen J."/>
            <person name="Wang L."/>
            <person name="Chen A."/>
            <person name="Yu S."/>
            <person name="Gao Z."/>
            <person name="Jin L."/>
            <person name="Gu W."/>
            <person name="Wang Z."/>
            <person name="Zhao L."/>
            <person name="Shi B."/>
            <person name="Wen H."/>
            <person name="Lin R."/>
            <person name="Jones M.K."/>
            <person name="Brejova B."/>
            <person name="Vinar T."/>
            <person name="Zhao G."/>
            <person name="McManus D.P."/>
            <person name="Chen Z."/>
            <person name="Zhou Y."/>
            <person name="Wang S."/>
        </authorList>
    </citation>
    <scope>NUCLEOTIDE SEQUENCE [LARGE SCALE GENOMIC DNA]</scope>
</reference>
<organism evidence="1 2">
    <name type="scientific">Echinococcus granulosus</name>
    <name type="common">Hydatid tapeworm</name>
    <dbReference type="NCBI Taxonomy" id="6210"/>
    <lineage>
        <taxon>Eukaryota</taxon>
        <taxon>Metazoa</taxon>
        <taxon>Spiralia</taxon>
        <taxon>Lophotrochozoa</taxon>
        <taxon>Platyhelminthes</taxon>
        <taxon>Cestoda</taxon>
        <taxon>Eucestoda</taxon>
        <taxon>Cyclophyllidea</taxon>
        <taxon>Taeniidae</taxon>
        <taxon>Echinococcus</taxon>
        <taxon>Echinococcus granulosus group</taxon>
    </lineage>
</organism>
<accession>W6UJA1</accession>
<dbReference type="OrthoDB" id="6238737at2759"/>
<evidence type="ECO:0000313" key="2">
    <source>
        <dbReference type="Proteomes" id="UP000019149"/>
    </source>
</evidence>
<dbReference type="AlphaFoldDB" id="W6UJA1"/>
<dbReference type="RefSeq" id="XP_024352314.1">
    <property type="nucleotide sequence ID" value="XM_024493215.1"/>
</dbReference>
<protein>
    <submittedName>
        <fullName evidence="1">Soluble guanylate cyclase gcy</fullName>
    </submittedName>
</protein>
<dbReference type="EMBL" id="APAU02000023">
    <property type="protein sequence ID" value="EUB61118.1"/>
    <property type="molecule type" value="Genomic_DNA"/>
</dbReference>
<name>W6UJA1_ECHGR</name>
<dbReference type="GeneID" id="36339681"/>
<comment type="caution">
    <text evidence="1">The sequence shown here is derived from an EMBL/GenBank/DDBJ whole genome shotgun (WGS) entry which is preliminary data.</text>
</comment>
<gene>
    <name evidence="1" type="ORF">EGR_03966</name>
</gene>
<dbReference type="KEGG" id="egl:EGR_03966"/>
<dbReference type="CTD" id="36339681"/>
<dbReference type="OMA" id="HFGCLIE"/>
<proteinExistence type="predicted"/>
<keyword evidence="2" id="KW-1185">Reference proteome</keyword>
<evidence type="ECO:0000313" key="1">
    <source>
        <dbReference type="EMBL" id="EUB61118.1"/>
    </source>
</evidence>
<sequence length="529" mass="57210">MDALRVTVGEPLLSQIGLVTGRTVLAARLSTEERAATAVREAVPETKMASITDEYTAGVRSGKLAQDPLALARFIAARVVAFSRHFLLIDKPSNLSVWGHALSASSHFTGATESRTAPLSLRECLPHLRSVLAEEGTEAFAALSVPGADSDKPLSALVVGKALRSFSEAWTPPSELFIVEPLPAAYSGLILLATSTAYADFARAFYSNAARNCFPGSMYQTFYVVSWGRPSRERVENERFPLAVHKASDSISVAYRPTDDKITGVAHKRGKLVYKHVGHRLLCRGSGKHFGCLIELICNSCYAGLPEVYLLHEGCEVVGEDLQASRLVITSGVPMVLSPTMARLGAPLPKELVSALGGGNLQRATLPTHIHRSELLIPPPLPCGPKADVFIRRAKAPMGRIISTRKDRPVLSWKSFPVNAKKKVFFLSAVSPSLPSYFTQTLEKLGLDSTYPLTAVENILDWRALWPPALGIASNSELKVVVLNGPSAEHETRGNSKSGRIFNTTSVKSLHRCGNPQQLSSSANSKRDI</sequence>
<dbReference type="Proteomes" id="UP000019149">
    <property type="component" value="Unassembled WGS sequence"/>
</dbReference>